<reference evidence="12" key="2">
    <citation type="submission" date="2025-09" db="UniProtKB">
        <authorList>
            <consortium name="Ensembl"/>
        </authorList>
    </citation>
    <scope>IDENTIFICATION</scope>
</reference>
<evidence type="ECO:0000256" key="9">
    <source>
        <dbReference type="ARBA" id="ARBA00023136"/>
    </source>
</evidence>
<evidence type="ECO:0000256" key="6">
    <source>
        <dbReference type="ARBA" id="ARBA00022781"/>
    </source>
</evidence>
<dbReference type="GO" id="GO:0045259">
    <property type="term" value="C:proton-transporting ATP synthase complex"/>
    <property type="evidence" value="ECO:0007669"/>
    <property type="project" value="UniProtKB-KW"/>
</dbReference>
<evidence type="ECO:0000256" key="5">
    <source>
        <dbReference type="ARBA" id="ARBA00022692"/>
    </source>
</evidence>
<evidence type="ECO:0000256" key="3">
    <source>
        <dbReference type="ARBA" id="ARBA00022448"/>
    </source>
</evidence>
<keyword evidence="8" id="KW-0406">Ion transport</keyword>
<evidence type="ECO:0000256" key="2">
    <source>
        <dbReference type="ARBA" id="ARBA00006810"/>
    </source>
</evidence>
<dbReference type="Gene3D" id="1.20.120.220">
    <property type="entry name" value="ATP synthase, F0 complex, subunit A"/>
    <property type="match status" value="1"/>
</dbReference>
<name>A0A8D2N9X7_ZONAL</name>
<dbReference type="AlphaFoldDB" id="A0A8D2N9X7"/>
<keyword evidence="6" id="KW-0375">Hydrogen ion transport</keyword>
<evidence type="ECO:0000256" key="10">
    <source>
        <dbReference type="ARBA" id="ARBA00023310"/>
    </source>
</evidence>
<dbReference type="Ensembl" id="ENSZALT00000023505.1">
    <property type="protein sequence ID" value="ENSZALP00000017674.1"/>
    <property type="gene ID" value="ENSZALG00000014259.1"/>
</dbReference>
<dbReference type="GO" id="GO:0006754">
    <property type="term" value="P:ATP biosynthetic process"/>
    <property type="evidence" value="ECO:0007669"/>
    <property type="project" value="UniProtKB-KW"/>
</dbReference>
<evidence type="ECO:0000256" key="4">
    <source>
        <dbReference type="ARBA" id="ARBA00022547"/>
    </source>
</evidence>
<evidence type="ECO:0000256" key="7">
    <source>
        <dbReference type="ARBA" id="ARBA00022989"/>
    </source>
</evidence>
<protein>
    <recommendedName>
        <fullName evidence="14">ATP synthase subunit a</fullName>
    </recommendedName>
</protein>
<keyword evidence="3" id="KW-0813">Transport</keyword>
<accession>A0A8D2N9X7</accession>
<keyword evidence="10" id="KW-0066">ATP synthesis</keyword>
<evidence type="ECO:0000313" key="12">
    <source>
        <dbReference type="Ensembl" id="ENSZALP00000017674.1"/>
    </source>
</evidence>
<dbReference type="Proteomes" id="UP000694413">
    <property type="component" value="Unassembled WGS sequence"/>
</dbReference>
<dbReference type="InterPro" id="IPR035908">
    <property type="entry name" value="F0_ATP_A_sf"/>
</dbReference>
<comment type="subcellular location">
    <subcellularLocation>
        <location evidence="1">Membrane</location>
        <topology evidence="1">Multi-pass membrane protein</topology>
    </subcellularLocation>
</comment>
<keyword evidence="5 11" id="KW-0812">Transmembrane</keyword>
<evidence type="ECO:0000256" key="1">
    <source>
        <dbReference type="ARBA" id="ARBA00004141"/>
    </source>
</evidence>
<evidence type="ECO:0000313" key="13">
    <source>
        <dbReference type="Proteomes" id="UP000694413"/>
    </source>
</evidence>
<keyword evidence="4" id="KW-0138">CF(0)</keyword>
<evidence type="ECO:0000256" key="8">
    <source>
        <dbReference type="ARBA" id="ARBA00023065"/>
    </source>
</evidence>
<organism evidence="12 13">
    <name type="scientific">Zonotrichia albicollis</name>
    <name type="common">White-throated sparrow</name>
    <name type="synonym">Fringilla albicollis</name>
    <dbReference type="NCBI Taxonomy" id="44394"/>
    <lineage>
        <taxon>Eukaryota</taxon>
        <taxon>Metazoa</taxon>
        <taxon>Chordata</taxon>
        <taxon>Craniata</taxon>
        <taxon>Vertebrata</taxon>
        <taxon>Euteleostomi</taxon>
        <taxon>Archelosauria</taxon>
        <taxon>Archosauria</taxon>
        <taxon>Dinosauria</taxon>
        <taxon>Saurischia</taxon>
        <taxon>Theropoda</taxon>
        <taxon>Coelurosauria</taxon>
        <taxon>Aves</taxon>
        <taxon>Neognathae</taxon>
        <taxon>Neoaves</taxon>
        <taxon>Telluraves</taxon>
        <taxon>Australaves</taxon>
        <taxon>Passeriformes</taxon>
        <taxon>Passerellidae</taxon>
        <taxon>Zonotrichia</taxon>
    </lineage>
</organism>
<feature type="transmembrane region" description="Helical" evidence="11">
    <location>
        <begin position="92"/>
        <end position="120"/>
    </location>
</feature>
<keyword evidence="7 11" id="KW-1133">Transmembrane helix</keyword>
<evidence type="ECO:0008006" key="14">
    <source>
        <dbReference type="Google" id="ProtNLM"/>
    </source>
</evidence>
<dbReference type="SUPFAM" id="SSF81336">
    <property type="entry name" value="F1F0 ATP synthase subunit A"/>
    <property type="match status" value="1"/>
</dbReference>
<comment type="similarity">
    <text evidence="2">Belongs to the ATPase A chain family.</text>
</comment>
<dbReference type="GO" id="GO:1902600">
    <property type="term" value="P:proton transmembrane transport"/>
    <property type="evidence" value="ECO:0007669"/>
    <property type="project" value="UniProtKB-KW"/>
</dbReference>
<sequence>MPGEGFISYQGWKCKGQNHFSQFVCLVFTTLCQVFQSKLEGWLGQVCFWLPSLELQEVNTLNLHGHLLIQLISTATTALFSTIPAVPLLTLLVLFLLTILEAAVVIIQAYVFVLLLSLYLQENI</sequence>
<reference evidence="12" key="1">
    <citation type="submission" date="2025-08" db="UniProtKB">
        <authorList>
            <consortium name="Ensembl"/>
        </authorList>
    </citation>
    <scope>IDENTIFICATION</scope>
</reference>
<proteinExistence type="inferred from homology"/>
<keyword evidence="9 11" id="KW-0472">Membrane</keyword>
<evidence type="ECO:0000256" key="11">
    <source>
        <dbReference type="SAM" id="Phobius"/>
    </source>
</evidence>
<keyword evidence="13" id="KW-1185">Reference proteome</keyword>